<dbReference type="InterPro" id="IPR016181">
    <property type="entry name" value="Acyl_CoA_acyltransferase"/>
</dbReference>
<evidence type="ECO:0000313" key="2">
    <source>
        <dbReference type="EMBL" id="KAG2453298.1"/>
    </source>
</evidence>
<gene>
    <name evidence="2" type="ORF">HYH02_001524</name>
</gene>
<name>A0A835WSC9_9CHLO</name>
<dbReference type="PANTHER" id="PTHR47025:SF2">
    <property type="entry name" value="AUTOIMMUNE REGULATOR"/>
    <property type="match status" value="1"/>
</dbReference>
<evidence type="ECO:0000256" key="1">
    <source>
        <dbReference type="SAM" id="MobiDB-lite"/>
    </source>
</evidence>
<organism evidence="2 3">
    <name type="scientific">Chlamydomonas schloesseri</name>
    <dbReference type="NCBI Taxonomy" id="2026947"/>
    <lineage>
        <taxon>Eukaryota</taxon>
        <taxon>Viridiplantae</taxon>
        <taxon>Chlorophyta</taxon>
        <taxon>core chlorophytes</taxon>
        <taxon>Chlorophyceae</taxon>
        <taxon>CS clade</taxon>
        <taxon>Chlamydomonadales</taxon>
        <taxon>Chlamydomonadaceae</taxon>
        <taxon>Chlamydomonas</taxon>
    </lineage>
</organism>
<keyword evidence="3" id="KW-1185">Reference proteome</keyword>
<proteinExistence type="predicted"/>
<evidence type="ECO:0000313" key="3">
    <source>
        <dbReference type="Proteomes" id="UP000613740"/>
    </source>
</evidence>
<dbReference type="Proteomes" id="UP000613740">
    <property type="component" value="Unassembled WGS sequence"/>
</dbReference>
<feature type="region of interest" description="Disordered" evidence="1">
    <location>
        <begin position="561"/>
        <end position="586"/>
    </location>
</feature>
<feature type="compositionally biased region" description="Gly residues" evidence="1">
    <location>
        <begin position="323"/>
        <end position="333"/>
    </location>
</feature>
<dbReference type="OrthoDB" id="1903104at2759"/>
<accession>A0A835WSC9</accession>
<protein>
    <submittedName>
        <fullName evidence="2">Uncharacterized protein</fullName>
    </submittedName>
</protein>
<sequence>MHEFISAGGFSPCAQQQAPLQGFGGLACFRLAPTDGVRRDAARWAAGAAGSGLASGADGSTDGPAGTVCASAWGLRLLALGGASSFRGVPLLASMTLAAGAGAGAGAAPAGGAPGALQSVPVGAAVSTGWAARRSSNGSSSSSSAAEALRAHRPAQPLFLLADATASGRRGLQGGDAELDIAGAEAVLKEMMTGQRDLGGGSSSSSGNSRVGHGGGGSSSREALPSASRAVGWAADAAAAEGVGGGFVDGGDEDDEAAEAEAEQALGMVQCGFCGRRLGRRGVRSALLCDCCHRPFHADCCRYRGVPTRRRRLQAGEGAAEGAAGGGGGGGPHADGWFHSPDCAAVSTQWFGRAAAGPQPAAAGRTWLLLPTQLRGGSASSSGGGSTSAEARNGLQQAAGVLAGEFGPRVVDAVLDSDWAVLLRDPRGTAVSAATLDLYGREVVVMDLVATAEQARGQGHNRALLDAVGDWLTEADTRHWVVSLPSPASASPLAGLGGSGGEGGAEDEVAQARRLQRQYGARGFTRLPGWQQRAWARQLPGFPEPRGGADGSVLMVRALPAAKGQRRAGERDGGEGAEDGGEGTGRGRAVVGLVRGMAGGLGGAVRGLWGYVTLSGR</sequence>
<reference evidence="2" key="1">
    <citation type="journal article" date="2020" name="bioRxiv">
        <title>Comparative genomics of Chlamydomonas.</title>
        <authorList>
            <person name="Craig R.J."/>
            <person name="Hasan A.R."/>
            <person name="Ness R.W."/>
            <person name="Keightley P.D."/>
        </authorList>
    </citation>
    <scope>NUCLEOTIDE SEQUENCE</scope>
    <source>
        <strain evidence="2">CCAP 11/173</strain>
    </source>
</reference>
<dbReference type="AlphaFoldDB" id="A0A835WSC9"/>
<feature type="region of interest" description="Disordered" evidence="1">
    <location>
        <begin position="195"/>
        <end position="227"/>
    </location>
</feature>
<dbReference type="EMBL" id="JAEHOD010000003">
    <property type="protein sequence ID" value="KAG2453298.1"/>
    <property type="molecule type" value="Genomic_DNA"/>
</dbReference>
<comment type="caution">
    <text evidence="2">The sequence shown here is derived from an EMBL/GenBank/DDBJ whole genome shotgun (WGS) entry which is preliminary data.</text>
</comment>
<dbReference type="PANTHER" id="PTHR47025">
    <property type="entry name" value="AUTOIMMUNE REGULATOR"/>
    <property type="match status" value="1"/>
</dbReference>
<dbReference type="SUPFAM" id="SSF55729">
    <property type="entry name" value="Acyl-CoA N-acyltransferases (Nat)"/>
    <property type="match status" value="1"/>
</dbReference>
<feature type="region of interest" description="Disordered" evidence="1">
    <location>
        <begin position="314"/>
        <end position="334"/>
    </location>
</feature>